<evidence type="ECO:0000259" key="1">
    <source>
        <dbReference type="PROSITE" id="PS50995"/>
    </source>
</evidence>
<dbReference type="EMBL" id="JAAFYZ010000108">
    <property type="protein sequence ID" value="MBS2550599.1"/>
    <property type="molecule type" value="Genomic_DNA"/>
</dbReference>
<dbReference type="InterPro" id="IPR039422">
    <property type="entry name" value="MarR/SlyA-like"/>
</dbReference>
<keyword evidence="3" id="KW-1185">Reference proteome</keyword>
<dbReference type="PANTHER" id="PTHR33164">
    <property type="entry name" value="TRANSCRIPTIONAL REGULATOR, MARR FAMILY"/>
    <property type="match status" value="1"/>
</dbReference>
<dbReference type="GO" id="GO:0003677">
    <property type="term" value="F:DNA binding"/>
    <property type="evidence" value="ECO:0007669"/>
    <property type="project" value="UniProtKB-KW"/>
</dbReference>
<comment type="caution">
    <text evidence="2">The sequence shown here is derived from an EMBL/GenBank/DDBJ whole genome shotgun (WGS) entry which is preliminary data.</text>
</comment>
<dbReference type="PRINTS" id="PR00598">
    <property type="entry name" value="HTHMARR"/>
</dbReference>
<dbReference type="PANTHER" id="PTHR33164:SF95">
    <property type="entry name" value="TRANSCRIPTIONAL REGULATOR"/>
    <property type="match status" value="1"/>
</dbReference>
<accession>A0ABS5KX41</accession>
<keyword evidence="2" id="KW-0238">DNA-binding</keyword>
<dbReference type="SMART" id="SM00347">
    <property type="entry name" value="HTH_MARR"/>
    <property type="match status" value="1"/>
</dbReference>
<proteinExistence type="predicted"/>
<dbReference type="InterPro" id="IPR000835">
    <property type="entry name" value="HTH_MarR-typ"/>
</dbReference>
<dbReference type="PROSITE" id="PS50995">
    <property type="entry name" value="HTH_MARR_2"/>
    <property type="match status" value="1"/>
</dbReference>
<dbReference type="Proteomes" id="UP000730482">
    <property type="component" value="Unassembled WGS sequence"/>
</dbReference>
<dbReference type="Gene3D" id="1.10.10.10">
    <property type="entry name" value="Winged helix-like DNA-binding domain superfamily/Winged helix DNA-binding domain"/>
    <property type="match status" value="1"/>
</dbReference>
<sequence>MARTQPRPLDRIQALPSWLTGRVAARGRARLTEAIAKEDLNLAHLAVLAAAVQDAPLAQADLVRRLTIDAKDMVLLINHLEHLGHVVRDPDPRDRRKNVIRVTPQGSAALNRCLKEAERVNAELLAPLEDGERRQLLELLGRVLDE</sequence>
<dbReference type="InterPro" id="IPR036390">
    <property type="entry name" value="WH_DNA-bd_sf"/>
</dbReference>
<name>A0ABS5KX41_9ACTN</name>
<reference evidence="2 3" key="1">
    <citation type="submission" date="2020-02" db="EMBL/GenBank/DDBJ databases">
        <title>Acidophilic actinobacteria isolated from forest soil.</title>
        <authorList>
            <person name="Golinska P."/>
        </authorList>
    </citation>
    <scope>NUCLEOTIDE SEQUENCE [LARGE SCALE GENOMIC DNA]</scope>
    <source>
        <strain evidence="2 3">NL8</strain>
    </source>
</reference>
<feature type="domain" description="HTH marR-type" evidence="1">
    <location>
        <begin position="1"/>
        <end position="145"/>
    </location>
</feature>
<evidence type="ECO:0000313" key="3">
    <source>
        <dbReference type="Proteomes" id="UP000730482"/>
    </source>
</evidence>
<evidence type="ECO:0000313" key="2">
    <source>
        <dbReference type="EMBL" id="MBS2550599.1"/>
    </source>
</evidence>
<dbReference type="SUPFAM" id="SSF46785">
    <property type="entry name" value="Winged helix' DNA-binding domain"/>
    <property type="match status" value="1"/>
</dbReference>
<dbReference type="RefSeq" id="WP_212013732.1">
    <property type="nucleotide sequence ID" value="NZ_JAAFYZ010000108.1"/>
</dbReference>
<dbReference type="InterPro" id="IPR036388">
    <property type="entry name" value="WH-like_DNA-bd_sf"/>
</dbReference>
<gene>
    <name evidence="2" type="ORF">KGQ19_27375</name>
</gene>
<protein>
    <submittedName>
        <fullName evidence="2">Winged helix DNA-binding protein</fullName>
    </submittedName>
</protein>
<organism evidence="2 3">
    <name type="scientific">Catenulispora pinistramenti</name>
    <dbReference type="NCBI Taxonomy" id="2705254"/>
    <lineage>
        <taxon>Bacteria</taxon>
        <taxon>Bacillati</taxon>
        <taxon>Actinomycetota</taxon>
        <taxon>Actinomycetes</taxon>
        <taxon>Catenulisporales</taxon>
        <taxon>Catenulisporaceae</taxon>
        <taxon>Catenulispora</taxon>
    </lineage>
</organism>